<dbReference type="SUPFAM" id="SSF48150">
    <property type="entry name" value="DNA-glycosylase"/>
    <property type="match status" value="1"/>
</dbReference>
<evidence type="ECO:0008006" key="3">
    <source>
        <dbReference type="Google" id="ProtNLM"/>
    </source>
</evidence>
<dbReference type="SUPFAM" id="SSF57756">
    <property type="entry name" value="Retrovirus zinc finger-like domains"/>
    <property type="match status" value="1"/>
</dbReference>
<dbReference type="PANTHER" id="PTHR10242:SF7">
    <property type="entry name" value="HHH-GPD DOMAIN-CONTAINING PROTEIN"/>
    <property type="match status" value="1"/>
</dbReference>
<dbReference type="Gene3D" id="1.10.340.30">
    <property type="entry name" value="Hypothetical protein, domain 2"/>
    <property type="match status" value="1"/>
</dbReference>
<keyword evidence="2" id="KW-1185">Reference proteome</keyword>
<accession>A0A6D2LLS7</accession>
<evidence type="ECO:0000313" key="1">
    <source>
        <dbReference type="EMBL" id="CAA7060945.1"/>
    </source>
</evidence>
<name>A0A6D2LLS7_9BRAS</name>
<dbReference type="AlphaFoldDB" id="A0A6D2LLS7"/>
<dbReference type="GO" id="GO:0034039">
    <property type="term" value="F:8-oxo-7,8-dihydroguanine DNA N-glycosylase activity"/>
    <property type="evidence" value="ECO:0007669"/>
    <property type="project" value="TreeGrafter"/>
</dbReference>
<dbReference type="GO" id="GO:0005634">
    <property type="term" value="C:nucleus"/>
    <property type="evidence" value="ECO:0007669"/>
    <property type="project" value="TreeGrafter"/>
</dbReference>
<gene>
    <name evidence="1" type="ORF">MERR_LOCUS48181</name>
</gene>
<dbReference type="InterPro" id="IPR036875">
    <property type="entry name" value="Znf_CCHC_sf"/>
</dbReference>
<dbReference type="InterPro" id="IPR052054">
    <property type="entry name" value="Oxidative_DNA_repair_enzyme"/>
</dbReference>
<dbReference type="InterPro" id="IPR011257">
    <property type="entry name" value="DNA_glycosylase"/>
</dbReference>
<dbReference type="PANTHER" id="PTHR10242">
    <property type="entry name" value="8-OXOGUANINE DNA GLYCOSYLASE"/>
    <property type="match status" value="1"/>
</dbReference>
<dbReference type="OrthoDB" id="4951845at2759"/>
<dbReference type="GO" id="GO:0003676">
    <property type="term" value="F:nucleic acid binding"/>
    <property type="evidence" value="ECO:0007669"/>
    <property type="project" value="InterPro"/>
</dbReference>
<dbReference type="Proteomes" id="UP000467841">
    <property type="component" value="Unassembled WGS sequence"/>
</dbReference>
<organism evidence="1 2">
    <name type="scientific">Microthlaspi erraticum</name>
    <dbReference type="NCBI Taxonomy" id="1685480"/>
    <lineage>
        <taxon>Eukaryota</taxon>
        <taxon>Viridiplantae</taxon>
        <taxon>Streptophyta</taxon>
        <taxon>Embryophyta</taxon>
        <taxon>Tracheophyta</taxon>
        <taxon>Spermatophyta</taxon>
        <taxon>Magnoliopsida</taxon>
        <taxon>eudicotyledons</taxon>
        <taxon>Gunneridae</taxon>
        <taxon>Pentapetalae</taxon>
        <taxon>rosids</taxon>
        <taxon>malvids</taxon>
        <taxon>Brassicales</taxon>
        <taxon>Brassicaceae</taxon>
        <taxon>Coluteocarpeae</taxon>
        <taxon>Microthlaspi</taxon>
    </lineage>
</organism>
<evidence type="ECO:0000313" key="2">
    <source>
        <dbReference type="Proteomes" id="UP000467841"/>
    </source>
</evidence>
<protein>
    <recommendedName>
        <fullName evidence="3">HhH-GPD domain-containing protein</fullName>
    </recommendedName>
</protein>
<dbReference type="GO" id="GO:0008270">
    <property type="term" value="F:zinc ion binding"/>
    <property type="evidence" value="ECO:0007669"/>
    <property type="project" value="InterPro"/>
</dbReference>
<sequence>MDLRLELQEFKGSFDMEKAVCNHGFFMMAPNLWNPKTKSLTRPLRLSDSSSTNVTISHQASQPFLEIKVHDIDNVSRVDEELIFQQVRRMLRLSDKDELQVTEFQKLHEGAKKSNFGRIFRSPSLFEDMVKTLLLCFNTWENSLRIASHLCKLQSKLAENSEDREPRKEIVENFPSAKEIASFKKELISEHCKLGYRDKWIHILANRIERGSLNLQKMESGEMEAEEIAKKVSNLKGFGLFATATVLMCIGHYHRVTCDTETLRLFGELHGKEKYSKKTLEKQAQSLYHRFSPFQCLAYWFDLIRNYEEKLGKLSELDPCEYIKVSGCSKKQRVDASAEPDRIKTKVCKPKKRKPTKFIAELMKTKPSKKKEPRKDYTCSLCKQAGHSCRTCPVLNA</sequence>
<dbReference type="EMBL" id="CACVBM020001840">
    <property type="protein sequence ID" value="CAA7060945.1"/>
    <property type="molecule type" value="Genomic_DNA"/>
</dbReference>
<reference evidence="1" key="1">
    <citation type="submission" date="2020-01" db="EMBL/GenBank/DDBJ databases">
        <authorList>
            <person name="Mishra B."/>
        </authorList>
    </citation>
    <scope>NUCLEOTIDE SEQUENCE [LARGE SCALE GENOMIC DNA]</scope>
</reference>
<dbReference type="GO" id="GO:0006285">
    <property type="term" value="P:base-excision repair, AP site formation"/>
    <property type="evidence" value="ECO:0007669"/>
    <property type="project" value="TreeGrafter"/>
</dbReference>
<proteinExistence type="predicted"/>
<comment type="caution">
    <text evidence="1">The sequence shown here is derived from an EMBL/GenBank/DDBJ whole genome shotgun (WGS) entry which is preliminary data.</text>
</comment>